<proteinExistence type="predicted"/>
<gene>
    <name evidence="1" type="ORF">KTO63_25785</name>
</gene>
<reference evidence="1" key="1">
    <citation type="submission" date="2021-06" db="EMBL/GenBank/DDBJ databases">
        <authorList>
            <person name="Huq M.A."/>
        </authorList>
    </citation>
    <scope>NUCLEOTIDE SEQUENCE</scope>
    <source>
        <strain evidence="1">MAH-26</strain>
    </source>
</reference>
<evidence type="ECO:0000313" key="1">
    <source>
        <dbReference type="EMBL" id="MBV4360602.1"/>
    </source>
</evidence>
<protein>
    <submittedName>
        <fullName evidence="1">Uncharacterized protein</fullName>
    </submittedName>
</protein>
<dbReference type="AlphaFoldDB" id="A0A9E2WA04"/>
<dbReference type="EMBL" id="JAHSPG010000018">
    <property type="protein sequence ID" value="MBV4360602.1"/>
    <property type="molecule type" value="Genomic_DNA"/>
</dbReference>
<keyword evidence="2" id="KW-1185">Reference proteome</keyword>
<comment type="caution">
    <text evidence="1">The sequence shown here is derived from an EMBL/GenBank/DDBJ whole genome shotgun (WGS) entry which is preliminary data.</text>
</comment>
<sequence length="76" mass="8849">MRNDKLLDRSKYSGMTINERLYLSNLMNDFDRAIEKKDVKEIVSILNKVEVVDETSIKSILESVGLSFNNFFDEQT</sequence>
<dbReference type="Proteomes" id="UP000812270">
    <property type="component" value="Unassembled WGS sequence"/>
</dbReference>
<evidence type="ECO:0000313" key="2">
    <source>
        <dbReference type="Proteomes" id="UP000812270"/>
    </source>
</evidence>
<accession>A0A9E2WA04</accession>
<name>A0A9E2WA04_9BACT</name>
<organism evidence="1 2">
    <name type="scientific">Pinibacter aurantiacus</name>
    <dbReference type="NCBI Taxonomy" id="2851599"/>
    <lineage>
        <taxon>Bacteria</taxon>
        <taxon>Pseudomonadati</taxon>
        <taxon>Bacteroidota</taxon>
        <taxon>Chitinophagia</taxon>
        <taxon>Chitinophagales</taxon>
        <taxon>Chitinophagaceae</taxon>
        <taxon>Pinibacter</taxon>
    </lineage>
</organism>
<dbReference type="RefSeq" id="WP_217795135.1">
    <property type="nucleotide sequence ID" value="NZ_JAHSPG010000018.1"/>
</dbReference>